<feature type="domain" description="Rab-GAP TBC" evidence="4">
    <location>
        <begin position="535"/>
        <end position="727"/>
    </location>
</feature>
<dbReference type="PANTHER" id="PTHR47219">
    <property type="entry name" value="RAB GTPASE-ACTIVATING PROTEIN 1-LIKE"/>
    <property type="match status" value="1"/>
</dbReference>
<dbReference type="PROSITE" id="PS50086">
    <property type="entry name" value="TBC_RABGAP"/>
    <property type="match status" value="1"/>
</dbReference>
<evidence type="ECO:0000313" key="5">
    <source>
        <dbReference type="Ensembl" id="ENSNNAP00000022421.1"/>
    </source>
</evidence>
<dbReference type="Pfam" id="PF00566">
    <property type="entry name" value="RabGAP-TBC"/>
    <property type="match status" value="1"/>
</dbReference>
<dbReference type="GO" id="GO:0005654">
    <property type="term" value="C:nucleoplasm"/>
    <property type="evidence" value="ECO:0007669"/>
    <property type="project" value="Ensembl"/>
</dbReference>
<dbReference type="OMA" id="RWEFCNT"/>
<evidence type="ECO:0000259" key="3">
    <source>
        <dbReference type="PROSITE" id="PS50003"/>
    </source>
</evidence>
<evidence type="ECO:0000313" key="6">
    <source>
        <dbReference type="Proteomes" id="UP000694559"/>
    </source>
</evidence>
<dbReference type="SMART" id="SM00233">
    <property type="entry name" value="PH"/>
    <property type="match status" value="1"/>
</dbReference>
<dbReference type="InterPro" id="IPR035969">
    <property type="entry name" value="Rab-GAP_TBC_sf"/>
</dbReference>
<name>A0A8C7E479_NAJNA</name>
<dbReference type="InterPro" id="IPR001849">
    <property type="entry name" value="PH_domain"/>
</dbReference>
<keyword evidence="1" id="KW-0175">Coiled coil</keyword>
<organism evidence="5 6">
    <name type="scientific">Naja naja</name>
    <name type="common">Indian cobra</name>
    <dbReference type="NCBI Taxonomy" id="35670"/>
    <lineage>
        <taxon>Eukaryota</taxon>
        <taxon>Metazoa</taxon>
        <taxon>Chordata</taxon>
        <taxon>Craniata</taxon>
        <taxon>Vertebrata</taxon>
        <taxon>Euteleostomi</taxon>
        <taxon>Lepidosauria</taxon>
        <taxon>Squamata</taxon>
        <taxon>Bifurcata</taxon>
        <taxon>Unidentata</taxon>
        <taxon>Episquamata</taxon>
        <taxon>Toxicofera</taxon>
        <taxon>Serpentes</taxon>
        <taxon>Colubroidea</taxon>
        <taxon>Elapidae</taxon>
        <taxon>Elapinae</taxon>
        <taxon>Naja</taxon>
    </lineage>
</organism>
<dbReference type="GO" id="GO:0005886">
    <property type="term" value="C:plasma membrane"/>
    <property type="evidence" value="ECO:0007669"/>
    <property type="project" value="Ensembl"/>
</dbReference>
<feature type="coiled-coil region" evidence="1">
    <location>
        <begin position="223"/>
        <end position="332"/>
    </location>
</feature>
<dbReference type="CDD" id="cd01265">
    <property type="entry name" value="PH_TBC1D2A"/>
    <property type="match status" value="1"/>
</dbReference>
<dbReference type="Pfam" id="PF00169">
    <property type="entry name" value="PH"/>
    <property type="match status" value="1"/>
</dbReference>
<dbReference type="AlphaFoldDB" id="A0A8C7E479"/>
<dbReference type="PROSITE" id="PS50003">
    <property type="entry name" value="PH_DOMAIN"/>
    <property type="match status" value="1"/>
</dbReference>
<accession>A0A8C7E479</accession>
<dbReference type="InterPro" id="IPR000195">
    <property type="entry name" value="Rab-GAP-TBC_dom"/>
</dbReference>
<dbReference type="Proteomes" id="UP000694559">
    <property type="component" value="Unplaced"/>
</dbReference>
<dbReference type="GO" id="GO:0045296">
    <property type="term" value="F:cadherin binding"/>
    <property type="evidence" value="ECO:0007669"/>
    <property type="project" value="Ensembl"/>
</dbReference>
<dbReference type="GO" id="GO:0031410">
    <property type="term" value="C:cytoplasmic vesicle"/>
    <property type="evidence" value="ECO:0007669"/>
    <property type="project" value="Ensembl"/>
</dbReference>
<reference evidence="5" key="2">
    <citation type="submission" date="2025-09" db="UniProtKB">
        <authorList>
            <consortium name="Ensembl"/>
        </authorList>
    </citation>
    <scope>IDENTIFICATION</scope>
</reference>
<dbReference type="Gene3D" id="1.10.8.270">
    <property type="entry name" value="putative rabgap domain of human tbc1 domain family member 14 like domains"/>
    <property type="match status" value="1"/>
</dbReference>
<proteinExistence type="predicted"/>
<dbReference type="GeneTree" id="ENSGT00940000159937"/>
<gene>
    <name evidence="5" type="primary">TBC1D2</name>
</gene>
<sequence length="836" mass="97644">MEDWLFRVIEKITDTGSSNHDIRVVSPCPEVWGNADIKHSQEASRKKLCGYLYKCSSKAPIKTWKSRWFCYDENKCYLLYYRTAQDINPLGSIEISIASFDLKVGADEGIFEIRTPIKDFILKAVNKQAMMYWLQQLQLKRWEFCNKQAKGFVEAMPSFPSINEAQQNLPVQVGYSLSFIFISVMAEMQKDTKMRPKPSTVRKYKKANSSFHYFVEGAEQGKIASLQQEVRILTEEVKSQKELVRLLHKALEAAQQEKRESCRYLVTATEKDRLELVRHKVRQIAELNKQVQVLEMEKRDLEQEAALKEEHIKELREHMQLLMDKNEAKQQVILKLTEQLTREMPDSITEADSILTKTLYKQQEEIEHLKDDLEAYKTQNQFLNSEVLQVSKIWSTVAQREKNLLMKCAQLQAHNCQIESKYLMSLRTLQGLPDLAKEHMALVTGLIEEALQWDMKEETLIPIQLSPVNQYDDYGFMTVPEHEAADWKLLAKIQALEIKCTNLNKETMEKPFSERWNNLGELTPSSELKSLLRCGVPAVHRQRVWRWIISYRLKQTRSAGHYHNLLKKCENAEHPASQQIELDLHRTLPNNRHFMSPTSQLIPKLRRVLLAFSWQNPTIGYCQGLNRLAAIALLILEEEEEAFWCLVHITNNLMPHDYYSNTLIGSQVDQRVFKDILSEKLPRLTAHLDQLQIDLSLVTFNWFMVVFVDNLISDLLLQVWDAFLYEGAKVIFRYALAIFKYNEEAILKIWDNLEFYQYLRFFTKTICDGRKLMSIAFSDMNPFPMKLLQNRRGVHRLKVEAELRELEQLKAQYVKEQAEQAASQPDGPTSEEEEEI</sequence>
<feature type="coiled-coil region" evidence="1">
    <location>
        <begin position="359"/>
        <end position="386"/>
    </location>
</feature>
<dbReference type="GO" id="GO:0031267">
    <property type="term" value="F:small GTPase binding"/>
    <property type="evidence" value="ECO:0007669"/>
    <property type="project" value="TreeGrafter"/>
</dbReference>
<evidence type="ECO:0000256" key="2">
    <source>
        <dbReference type="SAM" id="MobiDB-lite"/>
    </source>
</evidence>
<feature type="domain" description="PH" evidence="3">
    <location>
        <begin position="45"/>
        <end position="142"/>
    </location>
</feature>
<protein>
    <submittedName>
        <fullName evidence="5">TBC1 domain family member 2</fullName>
    </submittedName>
</protein>
<dbReference type="GO" id="GO:0030054">
    <property type="term" value="C:cell junction"/>
    <property type="evidence" value="ECO:0007669"/>
    <property type="project" value="Ensembl"/>
</dbReference>
<keyword evidence="6" id="KW-1185">Reference proteome</keyword>
<dbReference type="PANTHER" id="PTHR47219:SF20">
    <property type="entry name" value="TBC1 DOMAIN FAMILY MEMBER 2B"/>
    <property type="match status" value="1"/>
</dbReference>
<dbReference type="GO" id="GO:0005829">
    <property type="term" value="C:cytosol"/>
    <property type="evidence" value="ECO:0007669"/>
    <property type="project" value="Ensembl"/>
</dbReference>
<dbReference type="GO" id="GO:0005096">
    <property type="term" value="F:GTPase activator activity"/>
    <property type="evidence" value="ECO:0007669"/>
    <property type="project" value="UniProtKB-KW"/>
</dbReference>
<feature type="region of interest" description="Disordered" evidence="2">
    <location>
        <begin position="816"/>
        <end position="836"/>
    </location>
</feature>
<dbReference type="SUPFAM" id="SSF50729">
    <property type="entry name" value="PH domain-like"/>
    <property type="match status" value="1"/>
</dbReference>
<dbReference type="Gene3D" id="2.30.29.30">
    <property type="entry name" value="Pleckstrin-homology domain (PH domain)/Phosphotyrosine-binding domain (PTB)"/>
    <property type="match status" value="1"/>
</dbReference>
<evidence type="ECO:0000259" key="4">
    <source>
        <dbReference type="PROSITE" id="PS50086"/>
    </source>
</evidence>
<dbReference type="InterPro" id="IPR050302">
    <property type="entry name" value="Rab_GAP_TBC_domain"/>
</dbReference>
<dbReference type="InterPro" id="IPR011993">
    <property type="entry name" value="PH-like_dom_sf"/>
</dbReference>
<dbReference type="SUPFAM" id="SSF47923">
    <property type="entry name" value="Ypt/Rab-GAP domain of gyp1p"/>
    <property type="match status" value="2"/>
</dbReference>
<evidence type="ECO:0000256" key="1">
    <source>
        <dbReference type="SAM" id="Coils"/>
    </source>
</evidence>
<reference evidence="5" key="1">
    <citation type="submission" date="2025-08" db="UniProtKB">
        <authorList>
            <consortium name="Ensembl"/>
        </authorList>
    </citation>
    <scope>IDENTIFICATION</scope>
</reference>
<dbReference type="SMART" id="SM00164">
    <property type="entry name" value="TBC"/>
    <property type="match status" value="1"/>
</dbReference>
<dbReference type="Ensembl" id="ENSNNAT00000023495.1">
    <property type="protein sequence ID" value="ENSNNAP00000022421.1"/>
    <property type="gene ID" value="ENSNNAG00000014756.1"/>
</dbReference>
<dbReference type="OrthoDB" id="294251at2759"/>
<dbReference type="Gene3D" id="1.10.472.80">
    <property type="entry name" value="Ypt/Rab-GAP domain of gyp1p, domain 3"/>
    <property type="match status" value="1"/>
</dbReference>